<keyword evidence="4" id="KW-1185">Reference proteome</keyword>
<reference evidence="3 5" key="2">
    <citation type="submission" date="2020-08" db="EMBL/GenBank/DDBJ databases">
        <title>Sequencing the genomes of 1000 actinobacteria strains.</title>
        <authorList>
            <person name="Klenk H.-P."/>
        </authorList>
    </citation>
    <scope>NUCLEOTIDE SEQUENCE [LARGE SCALE GENOMIC DNA]</scope>
    <source>
        <strain evidence="3 5">DSM 105783</strain>
    </source>
</reference>
<dbReference type="Pfam" id="PF02559">
    <property type="entry name" value="CarD_TRCF_RID"/>
    <property type="match status" value="1"/>
</dbReference>
<evidence type="ECO:0000259" key="1">
    <source>
        <dbReference type="SMART" id="SM01058"/>
    </source>
</evidence>
<dbReference type="PANTHER" id="PTHR38447:SF1">
    <property type="entry name" value="RNA POLYMERASE-BINDING TRANSCRIPTION FACTOR CARD"/>
    <property type="match status" value="1"/>
</dbReference>
<dbReference type="Pfam" id="PF21095">
    <property type="entry name" value="CarD_C"/>
    <property type="match status" value="1"/>
</dbReference>
<dbReference type="EMBL" id="CP018135">
    <property type="protein sequence ID" value="APF40660.1"/>
    <property type="molecule type" value="Genomic_DNA"/>
</dbReference>
<dbReference type="InterPro" id="IPR036101">
    <property type="entry name" value="CarD-like/TRCF_RID_sf"/>
</dbReference>
<dbReference type="PANTHER" id="PTHR38447">
    <property type="entry name" value="TRANSCRIPTION FACTOR YDEB-RELATED"/>
    <property type="match status" value="1"/>
</dbReference>
<accession>A0A1L2ZN90</accession>
<dbReference type="AlphaFoldDB" id="A0A1L2ZN90"/>
<organism evidence="2 4">
    <name type="scientific">Neomicrococcus aestuarii</name>
    <dbReference type="NCBI Taxonomy" id="556325"/>
    <lineage>
        <taxon>Bacteria</taxon>
        <taxon>Bacillati</taxon>
        <taxon>Actinomycetota</taxon>
        <taxon>Actinomycetes</taxon>
        <taxon>Micrococcales</taxon>
        <taxon>Micrococcaceae</taxon>
        <taxon>Neomicrococcus</taxon>
    </lineage>
</organism>
<dbReference type="Proteomes" id="UP000580797">
    <property type="component" value="Unassembled WGS sequence"/>
</dbReference>
<dbReference type="InterPro" id="IPR003711">
    <property type="entry name" value="CarD-like/TRCF_RID"/>
</dbReference>
<gene>
    <name evidence="2" type="ORF">BHE16_06120</name>
    <name evidence="3" type="ORF">HD598_001054</name>
</gene>
<dbReference type="Gene3D" id="1.20.58.1290">
    <property type="entry name" value="CarD-like, C-terminal domain"/>
    <property type="match status" value="1"/>
</dbReference>
<sequence>MVFEVGETVVYPHHGAAMIEEIKMRTIRGEEKMYLKLKVAQGDLTIEVPAENVDLVGVRDVVSQKGLEHVFDVLRAEHTEEPANWSRRYKANVEKLASGDVIKVAEVVRDLWRRDIDRGLSAGEKRMLSKARQILISELALAKKVEEDQAEAMLDEVLASDRVANV</sequence>
<dbReference type="SMART" id="SM01058">
    <property type="entry name" value="CarD_TRCF"/>
    <property type="match status" value="1"/>
</dbReference>
<dbReference type="KEGG" id="nae:BHE16_06120"/>
<evidence type="ECO:0000313" key="3">
    <source>
        <dbReference type="EMBL" id="MBB5512367.1"/>
    </source>
</evidence>
<dbReference type="Proteomes" id="UP000183530">
    <property type="component" value="Chromosome"/>
</dbReference>
<name>A0A1L2ZN90_9MICC</name>
<reference evidence="2 4" key="1">
    <citation type="submission" date="2016-11" db="EMBL/GenBank/DDBJ databases">
        <title>Genome sequencing of Zhihengliuella aestuarii B18 antagonistic to Plasmodiophora brassicae.</title>
        <authorList>
            <person name="Luo Y."/>
        </authorList>
    </citation>
    <scope>NUCLEOTIDE SEQUENCE [LARGE SCALE GENOMIC DNA]</scope>
    <source>
        <strain evidence="2 4">B18</strain>
    </source>
</reference>
<evidence type="ECO:0000313" key="4">
    <source>
        <dbReference type="Proteomes" id="UP000183530"/>
    </source>
</evidence>
<dbReference type="STRING" id="556325.BHE16_06120"/>
<dbReference type="RefSeq" id="WP_071894141.1">
    <property type="nucleotide sequence ID" value="NZ_BAAARH010000010.1"/>
</dbReference>
<dbReference type="InterPro" id="IPR052531">
    <property type="entry name" value="CarD-like_regulator"/>
</dbReference>
<protein>
    <submittedName>
        <fullName evidence="2">CarD family transcriptional regulator</fullName>
    </submittedName>
</protein>
<dbReference type="Gene3D" id="2.40.10.170">
    <property type="match status" value="1"/>
</dbReference>
<dbReference type="EMBL" id="JACHDR010000001">
    <property type="protein sequence ID" value="MBB5512367.1"/>
    <property type="molecule type" value="Genomic_DNA"/>
</dbReference>
<evidence type="ECO:0000313" key="2">
    <source>
        <dbReference type="EMBL" id="APF40660.1"/>
    </source>
</evidence>
<evidence type="ECO:0000313" key="5">
    <source>
        <dbReference type="Proteomes" id="UP000580797"/>
    </source>
</evidence>
<feature type="domain" description="CarD-like/TRCF RNAP-interacting" evidence="1">
    <location>
        <begin position="2"/>
        <end position="112"/>
    </location>
</feature>
<dbReference type="SUPFAM" id="SSF141259">
    <property type="entry name" value="CarD-like"/>
    <property type="match status" value="1"/>
</dbReference>
<dbReference type="InterPro" id="IPR042215">
    <property type="entry name" value="CarD-like_C"/>
</dbReference>
<dbReference type="OrthoDB" id="9786074at2"/>
<proteinExistence type="predicted"/>
<dbReference type="GO" id="GO:0009303">
    <property type="term" value="P:rRNA transcription"/>
    <property type="evidence" value="ECO:0007669"/>
    <property type="project" value="TreeGrafter"/>
</dbReference>
<dbReference type="InterPro" id="IPR048792">
    <property type="entry name" value="CarD_C"/>
</dbReference>